<evidence type="ECO:0000259" key="1">
    <source>
        <dbReference type="Pfam" id="PF04287"/>
    </source>
</evidence>
<evidence type="ECO:0000313" key="2">
    <source>
        <dbReference type="EMBL" id="ROQ19425.1"/>
    </source>
</evidence>
<feature type="domain" description="YqcC-like" evidence="1">
    <location>
        <begin position="8"/>
        <end position="103"/>
    </location>
</feature>
<dbReference type="InterPro" id="IPR036814">
    <property type="entry name" value="YqcC-like_sf"/>
</dbReference>
<dbReference type="PANTHER" id="PTHR39586:SF1">
    <property type="entry name" value="CYTOPLASMIC PROTEIN"/>
    <property type="match status" value="1"/>
</dbReference>
<keyword evidence="3" id="KW-1185">Reference proteome</keyword>
<dbReference type="Proteomes" id="UP000273643">
    <property type="component" value="Unassembled WGS sequence"/>
</dbReference>
<dbReference type="InterPro" id="IPR007384">
    <property type="entry name" value="UCP006257"/>
</dbReference>
<proteinExistence type="predicted"/>
<dbReference type="EMBL" id="RJUK01000001">
    <property type="protein sequence ID" value="ROQ19425.1"/>
    <property type="molecule type" value="Genomic_DNA"/>
</dbReference>
<dbReference type="RefSeq" id="WP_123636789.1">
    <property type="nucleotide sequence ID" value="NZ_JBHYFO010000040.1"/>
</dbReference>
<protein>
    <submittedName>
        <fullName evidence="2">Uncharacterized protein YqcC (DUF446 family)</fullName>
    </submittedName>
</protein>
<sequence>MTDIHRELAETLFELERELRALALWDETPPTPEALASTQPFAVDTLELYQWLQFVFIPRLYRLVEHRMELPASCSVSPMAEEYFRPRPESGEAVIAVLERIDILVTSAP</sequence>
<name>A0A3N1NTB4_9GAMM</name>
<dbReference type="PIRSF" id="PIRSF006257">
    <property type="entry name" value="UCP006257"/>
    <property type="match status" value="1"/>
</dbReference>
<reference evidence="2 3" key="1">
    <citation type="submission" date="2018-11" db="EMBL/GenBank/DDBJ databases">
        <title>Genomic Encyclopedia of Type Strains, Phase IV (KMG-IV): sequencing the most valuable type-strain genomes for metagenomic binning, comparative biology and taxonomic classification.</title>
        <authorList>
            <person name="Goeker M."/>
        </authorList>
    </citation>
    <scope>NUCLEOTIDE SEQUENCE [LARGE SCALE GENOMIC DNA]</scope>
    <source>
        <strain evidence="2 3">DSM 16974</strain>
    </source>
</reference>
<dbReference type="AlphaFoldDB" id="A0A3N1NTB4"/>
<dbReference type="GO" id="GO:0044010">
    <property type="term" value="P:single-species biofilm formation"/>
    <property type="evidence" value="ECO:0007669"/>
    <property type="project" value="TreeGrafter"/>
</dbReference>
<dbReference type="Pfam" id="PF04287">
    <property type="entry name" value="DUF446"/>
    <property type="match status" value="1"/>
</dbReference>
<comment type="caution">
    <text evidence="2">The sequence shown here is derived from an EMBL/GenBank/DDBJ whole genome shotgun (WGS) entry which is preliminary data.</text>
</comment>
<evidence type="ECO:0000313" key="3">
    <source>
        <dbReference type="Proteomes" id="UP000273643"/>
    </source>
</evidence>
<dbReference type="OrthoDB" id="8794567at2"/>
<gene>
    <name evidence="2" type="ORF">EDC38_0007</name>
</gene>
<dbReference type="SUPFAM" id="SSF158452">
    <property type="entry name" value="YqcC-like"/>
    <property type="match status" value="1"/>
</dbReference>
<dbReference type="PANTHER" id="PTHR39586">
    <property type="entry name" value="CYTOPLASMIC PROTEIN-RELATED"/>
    <property type="match status" value="1"/>
</dbReference>
<dbReference type="InterPro" id="IPR023376">
    <property type="entry name" value="YqcC-like_dom"/>
</dbReference>
<organism evidence="2 3">
    <name type="scientific">Marinimicrobium koreense</name>
    <dbReference type="NCBI Taxonomy" id="306545"/>
    <lineage>
        <taxon>Bacteria</taxon>
        <taxon>Pseudomonadati</taxon>
        <taxon>Pseudomonadota</taxon>
        <taxon>Gammaproteobacteria</taxon>
        <taxon>Cellvibrionales</taxon>
        <taxon>Cellvibrionaceae</taxon>
        <taxon>Marinimicrobium</taxon>
    </lineage>
</organism>
<accession>A0A3N1NTB4</accession>
<dbReference type="Gene3D" id="1.20.1440.40">
    <property type="entry name" value="YqcC-like"/>
    <property type="match status" value="1"/>
</dbReference>